<comment type="caution">
    <text evidence="7">The sequence shown here is derived from an EMBL/GenBank/DDBJ whole genome shotgun (WGS) entry which is preliminary data.</text>
</comment>
<feature type="transmembrane region" description="Helical" evidence="6">
    <location>
        <begin position="311"/>
        <end position="334"/>
    </location>
</feature>
<evidence type="ECO:0000256" key="1">
    <source>
        <dbReference type="ARBA" id="ARBA00004651"/>
    </source>
</evidence>
<keyword evidence="2" id="KW-1003">Cell membrane</keyword>
<protein>
    <submittedName>
        <fullName evidence="7">Branched-chain amino acid ABC transporter permease</fullName>
    </submittedName>
</protein>
<sequence length="357" mass="38464">MISSSLIPCGQFKTSYAKDTTIFDTPVMRAWAVGAVLLLIATPMLVNNYYLSLLIQIGFMGIAALGLNILVGYTGQISLGHAGFFGFGAFASAWLNNKFGVPVMLAIPLAAAMTTVLGLLFGIPAGRLKGLYLAIATFASQFILEDFFARADWFSGGSSGAAAAPVNLFGYELSGDKGFFYVVLFWVVVMFLIGSNLLRTRDGRAFIAVRDHYLSAEVMGINLTKYRILSFGLSSFYAGLGGALYGHYLGFVSAEGFTILMSIEFLGMIIIGGLGSVAGTLMGTTFMVLLPEVMAGSVSITKSLIGGDVGWLTEGLAYIKQASIGLAIILFLIFEPDGLVHRWRLIRSYWKLYPFSY</sequence>
<reference evidence="7 8" key="1">
    <citation type="submission" date="2021-04" db="EMBL/GenBank/DDBJ databases">
        <title>Magnetospirillum sulfuroxidans sp. nov., a facultative chemolithoautotrophic sulfur-oxidizing alphaproteobacterium isolated from freshwater sediment and proposals for Paramagetospirillum gen. nov., and Magnetospirillaceae fam. nov.</title>
        <authorList>
            <person name="Koziaeva V."/>
            <person name="Geelhoed J.S."/>
            <person name="Sorokin D.Y."/>
            <person name="Grouzdev D.S."/>
        </authorList>
    </citation>
    <scope>NUCLEOTIDE SEQUENCE [LARGE SCALE GENOMIC DNA]</scope>
    <source>
        <strain evidence="7 8">J10</strain>
    </source>
</reference>
<evidence type="ECO:0000256" key="6">
    <source>
        <dbReference type="SAM" id="Phobius"/>
    </source>
</evidence>
<comment type="subcellular location">
    <subcellularLocation>
        <location evidence="1">Cell membrane</location>
        <topology evidence="1">Multi-pass membrane protein</topology>
    </subcellularLocation>
</comment>
<dbReference type="Proteomes" id="UP000680714">
    <property type="component" value="Unassembled WGS sequence"/>
</dbReference>
<evidence type="ECO:0000256" key="3">
    <source>
        <dbReference type="ARBA" id="ARBA00022692"/>
    </source>
</evidence>
<evidence type="ECO:0000256" key="4">
    <source>
        <dbReference type="ARBA" id="ARBA00022989"/>
    </source>
</evidence>
<dbReference type="CDD" id="cd06581">
    <property type="entry name" value="TM_PBP1_LivM_like"/>
    <property type="match status" value="1"/>
</dbReference>
<feature type="transmembrane region" description="Helical" evidence="6">
    <location>
        <begin position="228"/>
        <end position="245"/>
    </location>
</feature>
<keyword evidence="3 6" id="KW-0812">Transmembrane</keyword>
<accession>A0ABS5I9P8</accession>
<feature type="transmembrane region" description="Helical" evidence="6">
    <location>
        <begin position="49"/>
        <end position="70"/>
    </location>
</feature>
<feature type="transmembrane region" description="Helical" evidence="6">
    <location>
        <begin position="21"/>
        <end position="43"/>
    </location>
</feature>
<organism evidence="7 8">
    <name type="scientific">Magnetospirillum sulfuroxidans</name>
    <dbReference type="NCBI Taxonomy" id="611300"/>
    <lineage>
        <taxon>Bacteria</taxon>
        <taxon>Pseudomonadati</taxon>
        <taxon>Pseudomonadota</taxon>
        <taxon>Alphaproteobacteria</taxon>
        <taxon>Rhodospirillales</taxon>
        <taxon>Rhodospirillaceae</taxon>
        <taxon>Magnetospirillum</taxon>
    </lineage>
</organism>
<dbReference type="InterPro" id="IPR043428">
    <property type="entry name" value="LivM-like"/>
</dbReference>
<proteinExistence type="predicted"/>
<feature type="transmembrane region" description="Helical" evidence="6">
    <location>
        <begin position="101"/>
        <end position="123"/>
    </location>
</feature>
<dbReference type="InterPro" id="IPR001851">
    <property type="entry name" value="ABC_transp_permease"/>
</dbReference>
<keyword evidence="8" id="KW-1185">Reference proteome</keyword>
<keyword evidence="5 6" id="KW-0472">Membrane</keyword>
<dbReference type="PANTHER" id="PTHR30482:SF5">
    <property type="entry name" value="ABC TRANSPORTER PERMEASE PROTEIN"/>
    <property type="match status" value="1"/>
</dbReference>
<evidence type="ECO:0000256" key="2">
    <source>
        <dbReference type="ARBA" id="ARBA00022475"/>
    </source>
</evidence>
<dbReference type="PANTHER" id="PTHR30482">
    <property type="entry name" value="HIGH-AFFINITY BRANCHED-CHAIN AMINO ACID TRANSPORT SYSTEM PERMEASE"/>
    <property type="match status" value="1"/>
</dbReference>
<evidence type="ECO:0000313" key="7">
    <source>
        <dbReference type="EMBL" id="MBR9970996.1"/>
    </source>
</evidence>
<keyword evidence="4 6" id="KW-1133">Transmembrane helix</keyword>
<evidence type="ECO:0000313" key="8">
    <source>
        <dbReference type="Proteomes" id="UP000680714"/>
    </source>
</evidence>
<evidence type="ECO:0000256" key="5">
    <source>
        <dbReference type="ARBA" id="ARBA00023136"/>
    </source>
</evidence>
<feature type="transmembrane region" description="Helical" evidence="6">
    <location>
        <begin position="130"/>
        <end position="149"/>
    </location>
</feature>
<feature type="transmembrane region" description="Helical" evidence="6">
    <location>
        <begin position="265"/>
        <end position="290"/>
    </location>
</feature>
<gene>
    <name evidence="7" type="ORF">KEC16_04645</name>
</gene>
<dbReference type="EMBL" id="JAGTUF010000002">
    <property type="protein sequence ID" value="MBR9970996.1"/>
    <property type="molecule type" value="Genomic_DNA"/>
</dbReference>
<name>A0ABS5I9P8_9PROT</name>
<dbReference type="Pfam" id="PF02653">
    <property type="entry name" value="BPD_transp_2"/>
    <property type="match status" value="1"/>
</dbReference>
<dbReference type="RefSeq" id="WP_211546507.1">
    <property type="nucleotide sequence ID" value="NZ_JAGTUF010000002.1"/>
</dbReference>
<feature type="transmembrane region" description="Helical" evidence="6">
    <location>
        <begin position="178"/>
        <end position="198"/>
    </location>
</feature>